<accession>U5P010</accession>
<dbReference type="PROSITE" id="PS51197">
    <property type="entry name" value="HTH_RRF2_2"/>
    <property type="match status" value="1"/>
</dbReference>
<reference evidence="1" key="1">
    <citation type="journal article" date="2013" name="Genome Announc.">
        <title>First complete sequence of a giant linear plasmid from a micrococcus strain isolated from an extremely high-altitude lake.</title>
        <authorList>
            <person name="Dib J.R."/>
            <person name="Schuldes J."/>
            <person name="Thurmer A."/>
            <person name="Farias M.E."/>
            <person name="Daniel R."/>
            <person name="Meinhardt F."/>
        </authorList>
    </citation>
    <scope>NUCLEOTIDE SEQUENCE</scope>
    <source>
        <strain evidence="1">V7</strain>
        <plasmid evidence="1">pLMV7</plasmid>
    </source>
</reference>
<dbReference type="InterPro" id="IPR000944">
    <property type="entry name" value="Tscrpt_reg_Rrf2"/>
</dbReference>
<dbReference type="NCBIfam" id="TIGR00738">
    <property type="entry name" value="rrf2_super"/>
    <property type="match status" value="1"/>
</dbReference>
<dbReference type="Pfam" id="PF02082">
    <property type="entry name" value="Rrf2"/>
    <property type="match status" value="1"/>
</dbReference>
<dbReference type="InterPro" id="IPR036390">
    <property type="entry name" value="WH_DNA-bd_sf"/>
</dbReference>
<dbReference type="AlphaFoldDB" id="U5P010"/>
<dbReference type="RefSeq" id="WP_023190153.1">
    <property type="nucleotide sequence ID" value="NC_022599.1"/>
</dbReference>
<dbReference type="PANTHER" id="PTHR33221">
    <property type="entry name" value="WINGED HELIX-TURN-HELIX TRANSCRIPTIONAL REGULATOR, RRF2 FAMILY"/>
    <property type="match status" value="1"/>
</dbReference>
<gene>
    <name evidence="1" type="ORF">LMV7_p00840</name>
</gene>
<dbReference type="PANTHER" id="PTHR33221:SF13">
    <property type="entry name" value="TRANSCRIPTIONAL REGULATOR-RELATED"/>
    <property type="match status" value="1"/>
</dbReference>
<proteinExistence type="predicted"/>
<organism evidence="1">
    <name type="scientific">Micrococcus sp. V7</name>
    <dbReference type="NCBI Taxonomy" id="404582"/>
    <lineage>
        <taxon>Bacteria</taxon>
        <taxon>Bacillati</taxon>
        <taxon>Actinomycetota</taxon>
        <taxon>Actinomycetes</taxon>
        <taxon>Micrococcales</taxon>
        <taxon>Micrococcaceae</taxon>
        <taxon>Micrococcus</taxon>
    </lineage>
</organism>
<protein>
    <submittedName>
        <fullName evidence="1">Rrf2 family transcriptional regulator</fullName>
    </submittedName>
</protein>
<dbReference type="Gene3D" id="1.10.10.10">
    <property type="entry name" value="Winged helix-like DNA-binding domain superfamily/Winged helix DNA-binding domain"/>
    <property type="match status" value="1"/>
</dbReference>
<dbReference type="InterPro" id="IPR036388">
    <property type="entry name" value="WH-like_DNA-bd_sf"/>
</dbReference>
<keyword evidence="1" id="KW-0614">Plasmid</keyword>
<name>U5P010_9MICC</name>
<dbReference type="GO" id="GO:0005829">
    <property type="term" value="C:cytosol"/>
    <property type="evidence" value="ECO:0007669"/>
    <property type="project" value="TreeGrafter"/>
</dbReference>
<dbReference type="InterPro" id="IPR030489">
    <property type="entry name" value="TR_Rrf2-type_CS"/>
</dbReference>
<evidence type="ECO:0000313" key="1">
    <source>
        <dbReference type="EMBL" id="AGY35505.1"/>
    </source>
</evidence>
<dbReference type="GO" id="GO:0003700">
    <property type="term" value="F:DNA-binding transcription factor activity"/>
    <property type="evidence" value="ECO:0007669"/>
    <property type="project" value="TreeGrafter"/>
</dbReference>
<dbReference type="EMBL" id="KF577591">
    <property type="protein sequence ID" value="AGY35505.1"/>
    <property type="molecule type" value="Genomic_DNA"/>
</dbReference>
<geneLocation type="plasmid" evidence="1">
    <name>pLMV7</name>
</geneLocation>
<dbReference type="PROSITE" id="PS01332">
    <property type="entry name" value="HTH_RRF2_1"/>
    <property type="match status" value="1"/>
</dbReference>
<dbReference type="SUPFAM" id="SSF46785">
    <property type="entry name" value="Winged helix' DNA-binding domain"/>
    <property type="match status" value="1"/>
</dbReference>
<sequence length="167" mass="17105">MELPKGVEWAAHALVVLDVAGDRAVSSSGLARVFDLSPTYLNKHLQKLAAAGVVTSVAGAAGGFRLARPAAEVSLGDVVAALGSAAPLFQCSEIRCQGAFADQKEQILASGLCSINRAMLRAEEVWRASLAGTSIADLASGLDDATRVRMLRAAGLGSTTESEGNPA</sequence>